<dbReference type="Pfam" id="PF17158">
    <property type="entry name" value="MASE4"/>
    <property type="match status" value="1"/>
</dbReference>
<dbReference type="AlphaFoldDB" id="A0A1B7JXQ8"/>
<dbReference type="InterPro" id="IPR000160">
    <property type="entry name" value="GGDEF_dom"/>
</dbReference>
<protein>
    <recommendedName>
        <fullName evidence="3">diguanylate cyclase</fullName>
        <ecNumber evidence="3">2.7.7.65</ecNumber>
    </recommendedName>
</protein>
<evidence type="ECO:0000256" key="2">
    <source>
        <dbReference type="ARBA" id="ARBA00004665"/>
    </source>
</evidence>
<dbReference type="PANTHER" id="PTHR45138:SF9">
    <property type="entry name" value="DIGUANYLATE CYCLASE DGCM-RELATED"/>
    <property type="match status" value="1"/>
</dbReference>
<name>A0A1B7JXQ8_9ENTR</name>
<dbReference type="EC" id="2.7.7.65" evidence="3"/>
<keyword evidence="4" id="KW-0342">GTP-binding</keyword>
<dbReference type="RefSeq" id="WP_064545705.1">
    <property type="nucleotide sequence ID" value="NZ_LXEU01000049.1"/>
</dbReference>
<feature type="transmembrane region" description="Helical" evidence="6">
    <location>
        <begin position="194"/>
        <end position="212"/>
    </location>
</feature>
<comment type="cofactor">
    <cofactor evidence="1">
        <name>Mg(2+)</name>
        <dbReference type="ChEBI" id="CHEBI:18420"/>
    </cofactor>
</comment>
<feature type="transmembrane region" description="Helical" evidence="6">
    <location>
        <begin position="12"/>
        <end position="32"/>
    </location>
</feature>
<evidence type="ECO:0000256" key="6">
    <source>
        <dbReference type="SAM" id="Phobius"/>
    </source>
</evidence>
<feature type="transmembrane region" description="Helical" evidence="6">
    <location>
        <begin position="219"/>
        <end position="238"/>
    </location>
</feature>
<dbReference type="PATRIC" id="fig|1354264.4.peg.2581"/>
<dbReference type="Pfam" id="PF00990">
    <property type="entry name" value="GGDEF"/>
    <property type="match status" value="1"/>
</dbReference>
<dbReference type="SMART" id="SM00267">
    <property type="entry name" value="GGDEF"/>
    <property type="match status" value="1"/>
</dbReference>
<dbReference type="FunFam" id="3.30.70.270:FF:000001">
    <property type="entry name" value="Diguanylate cyclase domain protein"/>
    <property type="match status" value="1"/>
</dbReference>
<keyword evidence="6" id="KW-0812">Transmembrane</keyword>
<feature type="transmembrane region" description="Helical" evidence="6">
    <location>
        <begin position="38"/>
        <end position="60"/>
    </location>
</feature>
<feature type="transmembrane region" description="Helical" evidence="6">
    <location>
        <begin position="72"/>
        <end position="93"/>
    </location>
</feature>
<organism evidence="8 9">
    <name type="scientific">Kluyvera georgiana ATCC 51603</name>
    <dbReference type="NCBI Taxonomy" id="1354264"/>
    <lineage>
        <taxon>Bacteria</taxon>
        <taxon>Pseudomonadati</taxon>
        <taxon>Pseudomonadota</taxon>
        <taxon>Gammaproteobacteria</taxon>
        <taxon>Enterobacterales</taxon>
        <taxon>Enterobacteriaceae</taxon>
        <taxon>Kluyvera</taxon>
    </lineage>
</organism>
<sequence>MLLKFPLQRFLIYITICLIGILLLNHFSNVFIRHVPAIAPILFPTLTMFLMVFHTMIAVFMVMKYFCDLRRLYLMAIACAFASSAVLMLGTLNSYPTWFLCGSSDNINYNDALIFYFFRNIIMAVLFITSVVLYAVKSRDMHSIRNHIFILCGVFGFAIAMLVLSWFYSSHDSLLSVKLVDNNTYQYSEIWNNIVNWALVIIWLMTLMTLIFTTQLNNIFWYSGAFFCACYIFTLLVLMSGQDTASYSWYQARLFETISTLFLIFVLFCDVFTLYRQSNTKYLNSYQNSIRDPLTRLFNRSYFYDSFTALQPTIANGHPVSVIVSDLDHFKRINDKYGHLQGDKVIQFVARVLQDSVRQNDVAARIGGEEFALLLVNTSPEVARTIAERIRLAISQHDNSSSNAQLPESITISMGVFTATDLSVPVEECVRRADEAMYRAKAAGRNRVVVWE</sequence>
<evidence type="ECO:0000256" key="4">
    <source>
        <dbReference type="ARBA" id="ARBA00023134"/>
    </source>
</evidence>
<dbReference type="InterPro" id="IPR043128">
    <property type="entry name" value="Rev_trsase/Diguanyl_cyclase"/>
</dbReference>
<feature type="transmembrane region" description="Helical" evidence="6">
    <location>
        <begin position="113"/>
        <end position="136"/>
    </location>
</feature>
<dbReference type="PANTHER" id="PTHR45138">
    <property type="entry name" value="REGULATORY COMPONENTS OF SENSORY TRANSDUCTION SYSTEM"/>
    <property type="match status" value="1"/>
</dbReference>
<evidence type="ECO:0000256" key="1">
    <source>
        <dbReference type="ARBA" id="ARBA00001946"/>
    </source>
</evidence>
<dbReference type="PROSITE" id="PS50887">
    <property type="entry name" value="GGDEF"/>
    <property type="match status" value="1"/>
</dbReference>
<accession>A0A1B7JXQ8</accession>
<keyword evidence="6" id="KW-1133">Transmembrane helix</keyword>
<dbReference type="InterPro" id="IPR029787">
    <property type="entry name" value="Nucleotide_cyclase"/>
</dbReference>
<proteinExistence type="predicted"/>
<evidence type="ECO:0000256" key="3">
    <source>
        <dbReference type="ARBA" id="ARBA00012528"/>
    </source>
</evidence>
<dbReference type="NCBIfam" id="TIGR00254">
    <property type="entry name" value="GGDEF"/>
    <property type="match status" value="1"/>
</dbReference>
<keyword evidence="9" id="KW-1185">Reference proteome</keyword>
<comment type="pathway">
    <text evidence="2">Purine metabolism; 3',5'-cyclic di-GMP biosynthesis.</text>
</comment>
<feature type="transmembrane region" description="Helical" evidence="6">
    <location>
        <begin position="148"/>
        <end position="168"/>
    </location>
</feature>
<dbReference type="InterPro" id="IPR033424">
    <property type="entry name" value="MASE4"/>
</dbReference>
<feature type="domain" description="GGDEF" evidence="7">
    <location>
        <begin position="318"/>
        <end position="452"/>
    </location>
</feature>
<dbReference type="GO" id="GO:0016829">
    <property type="term" value="F:lyase activity"/>
    <property type="evidence" value="ECO:0007669"/>
    <property type="project" value="UniProtKB-KW"/>
</dbReference>
<evidence type="ECO:0000256" key="5">
    <source>
        <dbReference type="ARBA" id="ARBA00034247"/>
    </source>
</evidence>
<dbReference type="Proteomes" id="UP000078386">
    <property type="component" value="Unassembled WGS sequence"/>
</dbReference>
<dbReference type="Gene3D" id="3.30.70.270">
    <property type="match status" value="1"/>
</dbReference>
<evidence type="ECO:0000313" key="9">
    <source>
        <dbReference type="Proteomes" id="UP000078386"/>
    </source>
</evidence>
<feature type="transmembrane region" description="Helical" evidence="6">
    <location>
        <begin position="258"/>
        <end position="275"/>
    </location>
</feature>
<dbReference type="GO" id="GO:0005525">
    <property type="term" value="F:GTP binding"/>
    <property type="evidence" value="ECO:0007669"/>
    <property type="project" value="UniProtKB-KW"/>
</dbReference>
<dbReference type="EMBL" id="LXEU01000049">
    <property type="protein sequence ID" value="OAT52514.1"/>
    <property type="molecule type" value="Genomic_DNA"/>
</dbReference>
<gene>
    <name evidence="8" type="ORF">M989_02479</name>
</gene>
<dbReference type="CDD" id="cd01949">
    <property type="entry name" value="GGDEF"/>
    <property type="match status" value="1"/>
</dbReference>
<keyword evidence="8" id="KW-0456">Lyase</keyword>
<dbReference type="SUPFAM" id="SSF55073">
    <property type="entry name" value="Nucleotide cyclase"/>
    <property type="match status" value="1"/>
</dbReference>
<dbReference type="InterPro" id="IPR050469">
    <property type="entry name" value="Diguanylate_Cyclase"/>
</dbReference>
<comment type="caution">
    <text evidence="8">The sequence shown here is derived from an EMBL/GenBank/DDBJ whole genome shotgun (WGS) entry which is preliminary data.</text>
</comment>
<dbReference type="GO" id="GO:1902201">
    <property type="term" value="P:negative regulation of bacterial-type flagellum-dependent cell motility"/>
    <property type="evidence" value="ECO:0007669"/>
    <property type="project" value="TreeGrafter"/>
</dbReference>
<reference evidence="8 9" key="1">
    <citation type="submission" date="2016-04" db="EMBL/GenBank/DDBJ databases">
        <title>ATOL: Assembling a taxonomically balanced genome-scale reconstruction of the evolutionary history of the Enterobacteriaceae.</title>
        <authorList>
            <person name="Plunkett G.III."/>
            <person name="Neeno-Eckwall E.C."/>
            <person name="Glasner J.D."/>
            <person name="Perna N.T."/>
        </authorList>
    </citation>
    <scope>NUCLEOTIDE SEQUENCE [LARGE SCALE GENOMIC DNA]</scope>
    <source>
        <strain evidence="8 9">ATCC 51603</strain>
    </source>
</reference>
<keyword evidence="4" id="KW-0547">Nucleotide-binding</keyword>
<evidence type="ECO:0000259" key="7">
    <source>
        <dbReference type="PROSITE" id="PS50887"/>
    </source>
</evidence>
<comment type="catalytic activity">
    <reaction evidence="5">
        <text>2 GTP = 3',3'-c-di-GMP + 2 diphosphate</text>
        <dbReference type="Rhea" id="RHEA:24898"/>
        <dbReference type="ChEBI" id="CHEBI:33019"/>
        <dbReference type="ChEBI" id="CHEBI:37565"/>
        <dbReference type="ChEBI" id="CHEBI:58805"/>
        <dbReference type="EC" id="2.7.7.65"/>
    </reaction>
</comment>
<keyword evidence="6" id="KW-0472">Membrane</keyword>
<dbReference type="GO" id="GO:0043709">
    <property type="term" value="P:cell adhesion involved in single-species biofilm formation"/>
    <property type="evidence" value="ECO:0007669"/>
    <property type="project" value="TreeGrafter"/>
</dbReference>
<evidence type="ECO:0000313" key="8">
    <source>
        <dbReference type="EMBL" id="OAT52514.1"/>
    </source>
</evidence>
<dbReference type="GO" id="GO:0005886">
    <property type="term" value="C:plasma membrane"/>
    <property type="evidence" value="ECO:0007669"/>
    <property type="project" value="TreeGrafter"/>
</dbReference>
<dbReference type="GO" id="GO:0052621">
    <property type="term" value="F:diguanylate cyclase activity"/>
    <property type="evidence" value="ECO:0007669"/>
    <property type="project" value="UniProtKB-EC"/>
</dbReference>